<organism evidence="4 5">
    <name type="scientific">Cyprinus carpio carpio</name>
    <dbReference type="NCBI Taxonomy" id="630221"/>
    <lineage>
        <taxon>Eukaryota</taxon>
        <taxon>Metazoa</taxon>
        <taxon>Chordata</taxon>
        <taxon>Craniata</taxon>
        <taxon>Vertebrata</taxon>
        <taxon>Euteleostomi</taxon>
        <taxon>Actinopterygii</taxon>
        <taxon>Neopterygii</taxon>
        <taxon>Teleostei</taxon>
        <taxon>Ostariophysi</taxon>
        <taxon>Cypriniformes</taxon>
        <taxon>Cyprinidae</taxon>
        <taxon>Cyprininae</taxon>
        <taxon>Cyprinus</taxon>
    </lineage>
</organism>
<reference evidence="4" key="1">
    <citation type="submission" date="2025-08" db="UniProtKB">
        <authorList>
            <consortium name="Ensembl"/>
        </authorList>
    </citation>
    <scope>IDENTIFICATION</scope>
</reference>
<dbReference type="AlphaFoldDB" id="A0A8C1E1X6"/>
<dbReference type="PROSITE" id="PS50041">
    <property type="entry name" value="C_TYPE_LECTIN_2"/>
    <property type="match status" value="2"/>
</dbReference>
<dbReference type="PROSITE" id="PS00615">
    <property type="entry name" value="C_TYPE_LECTIN_1"/>
    <property type="match status" value="1"/>
</dbReference>
<proteinExistence type="predicted"/>
<protein>
    <recommendedName>
        <fullName evidence="3">C-type lectin domain-containing protein</fullName>
    </recommendedName>
</protein>
<evidence type="ECO:0000256" key="2">
    <source>
        <dbReference type="SAM" id="SignalP"/>
    </source>
</evidence>
<sequence>MGRILLHLLFLSGLLSLTLCIQQEYILIKQLMTWENAQNYCRTHHDDLATVQSNENWMRLQEAADEKLFSGFAWFGLYNDINSWRWCYNEESLVFESWGLGQPNNYGLGEECVAIFNNGAWFDFYCNDLKYFVCYDGSANTTEKMVLSKTQKTWIDAQEYCRHRYTDLAIIRSLADQKEITSLLNIFSPAVWIGLYRDSWKWSDQSNITSSTQLTARGFNGGNEDCAGLNIYYRTVDNRLCTTDYYFYCNTVRRKRQVIRVQVKATENVDEAKLKALVSNKFKQTLSDEDVSMTWRTQPNGKVFQKKWTVRKRSEANTTLVCPSLGTAVINSVYTTRVYSNQGGNDVGKCTELLQDAPY</sequence>
<feature type="chain" id="PRO_5039902381" description="C-type lectin domain-containing protein" evidence="2">
    <location>
        <begin position="21"/>
        <end position="359"/>
    </location>
</feature>
<keyword evidence="5" id="KW-1185">Reference proteome</keyword>
<feature type="domain" description="C-type lectin" evidence="3">
    <location>
        <begin position="25"/>
        <end position="135"/>
    </location>
</feature>
<dbReference type="SMART" id="SM00034">
    <property type="entry name" value="CLECT"/>
    <property type="match status" value="2"/>
</dbReference>
<dbReference type="InterPro" id="IPR001304">
    <property type="entry name" value="C-type_lectin-like"/>
</dbReference>
<reference evidence="4" key="2">
    <citation type="submission" date="2025-09" db="UniProtKB">
        <authorList>
            <consortium name="Ensembl"/>
        </authorList>
    </citation>
    <scope>IDENTIFICATION</scope>
</reference>
<evidence type="ECO:0000313" key="4">
    <source>
        <dbReference type="Ensembl" id="ENSCCRP00000070273.2"/>
    </source>
</evidence>
<feature type="signal peptide" evidence="2">
    <location>
        <begin position="1"/>
        <end position="20"/>
    </location>
</feature>
<dbReference type="InterPro" id="IPR016187">
    <property type="entry name" value="CTDL_fold"/>
</dbReference>
<evidence type="ECO:0000256" key="1">
    <source>
        <dbReference type="ARBA" id="ARBA00023157"/>
    </source>
</evidence>
<dbReference type="InterPro" id="IPR018378">
    <property type="entry name" value="C-type_lectin_CS"/>
</dbReference>
<evidence type="ECO:0000313" key="5">
    <source>
        <dbReference type="Proteomes" id="UP001108240"/>
    </source>
</evidence>
<dbReference type="Gene3D" id="3.10.100.10">
    <property type="entry name" value="Mannose-Binding Protein A, subunit A"/>
    <property type="match status" value="2"/>
</dbReference>
<keyword evidence="2" id="KW-0732">Signal</keyword>
<dbReference type="PANTHER" id="PTHR45784:SF3">
    <property type="entry name" value="C-TYPE LECTIN DOMAIN FAMILY 4 MEMBER K-LIKE-RELATED"/>
    <property type="match status" value="1"/>
</dbReference>
<dbReference type="InterPro" id="IPR016186">
    <property type="entry name" value="C-type_lectin-like/link_sf"/>
</dbReference>
<evidence type="ECO:0000259" key="3">
    <source>
        <dbReference type="PROSITE" id="PS50041"/>
    </source>
</evidence>
<keyword evidence="1" id="KW-1015">Disulfide bond</keyword>
<dbReference type="PANTHER" id="PTHR45784">
    <property type="entry name" value="C-TYPE LECTIN DOMAIN FAMILY 20 MEMBER A-RELATED"/>
    <property type="match status" value="1"/>
</dbReference>
<dbReference type="GeneTree" id="ENSGT00940000163911"/>
<dbReference type="SUPFAM" id="SSF56436">
    <property type="entry name" value="C-type lectin-like"/>
    <property type="match status" value="2"/>
</dbReference>
<accession>A0A8C1E1X6</accession>
<dbReference type="Ensembl" id="ENSCCRT00000076109.2">
    <property type="protein sequence ID" value="ENSCCRP00000070273.2"/>
    <property type="gene ID" value="ENSCCRG00000037854.2"/>
</dbReference>
<name>A0A8C1E1X6_CYPCA</name>
<dbReference type="Pfam" id="PF00059">
    <property type="entry name" value="Lectin_C"/>
    <property type="match status" value="2"/>
</dbReference>
<dbReference type="Proteomes" id="UP001108240">
    <property type="component" value="Unplaced"/>
</dbReference>
<feature type="domain" description="C-type lectin" evidence="3">
    <location>
        <begin position="147"/>
        <end position="250"/>
    </location>
</feature>